<protein>
    <recommendedName>
        <fullName evidence="3">DUF465 domain-containing protein</fullName>
    </recommendedName>
</protein>
<gene>
    <name evidence="1" type="ORF">SGRAN_1786</name>
</gene>
<accession>A0AA86GL56</accession>
<keyword evidence="2" id="KW-1185">Reference proteome</keyword>
<dbReference type="RefSeq" id="WP_067182771.1">
    <property type="nucleotide sequence ID" value="NZ_CP012199.1"/>
</dbReference>
<dbReference type="InterPro" id="IPR038444">
    <property type="entry name" value="DUF465_sf"/>
</dbReference>
<dbReference type="InterPro" id="IPR007420">
    <property type="entry name" value="DUF465"/>
</dbReference>
<dbReference type="KEGG" id="sgi:SGRAN_1786"/>
<dbReference type="Proteomes" id="UP000058599">
    <property type="component" value="Chromosome"/>
</dbReference>
<dbReference type="EMBL" id="CP012199">
    <property type="protein sequence ID" value="AMG74164.1"/>
    <property type="molecule type" value="Genomic_DNA"/>
</dbReference>
<dbReference type="Pfam" id="PF04325">
    <property type="entry name" value="DUF465"/>
    <property type="match status" value="1"/>
</dbReference>
<proteinExistence type="predicted"/>
<organism evidence="1 2">
    <name type="scientific">Sphingopyxis granuli</name>
    <dbReference type="NCBI Taxonomy" id="267128"/>
    <lineage>
        <taxon>Bacteria</taxon>
        <taxon>Pseudomonadati</taxon>
        <taxon>Pseudomonadota</taxon>
        <taxon>Alphaproteobacteria</taxon>
        <taxon>Sphingomonadales</taxon>
        <taxon>Sphingomonadaceae</taxon>
        <taxon>Sphingopyxis</taxon>
    </lineage>
</organism>
<reference evidence="1 2" key="1">
    <citation type="journal article" date="2016" name="BMC Genomics">
        <title>Genomic analysis of the nitrate-respiring Sphingopyxis granuli (formerly Sphingomonas macrogoltabida) strain TFA.</title>
        <authorList>
            <person name="Garcia-Romero I."/>
            <person name="Perez-Pulido A.J."/>
            <person name="Gonzalez-Flores Y.E."/>
            <person name="Reyes-Ramirez F."/>
            <person name="Santero E."/>
            <person name="Floriano B."/>
        </authorList>
    </citation>
    <scope>NUCLEOTIDE SEQUENCE [LARGE SCALE GENOMIC DNA]</scope>
    <source>
        <strain evidence="1 2">TFA</strain>
    </source>
</reference>
<evidence type="ECO:0008006" key="3">
    <source>
        <dbReference type="Google" id="ProtNLM"/>
    </source>
</evidence>
<name>A0AA86GL56_9SPHN</name>
<sequence length="82" mass="9392">MSEARHDLHALFPDEGPILHALKVEDARFRDLADRHHAIEVEIQRLEAGLGAASDERLEELKKQRLRLLDEVMAMIAARKVE</sequence>
<dbReference type="Gene3D" id="6.10.280.50">
    <property type="match status" value="1"/>
</dbReference>
<evidence type="ECO:0000313" key="1">
    <source>
        <dbReference type="EMBL" id="AMG74164.1"/>
    </source>
</evidence>
<dbReference type="AlphaFoldDB" id="A0AA86GL56"/>
<evidence type="ECO:0000313" key="2">
    <source>
        <dbReference type="Proteomes" id="UP000058599"/>
    </source>
</evidence>